<evidence type="ECO:0000256" key="4">
    <source>
        <dbReference type="ARBA" id="ARBA00022723"/>
    </source>
</evidence>
<evidence type="ECO:0000313" key="8">
    <source>
        <dbReference type="EMBL" id="MQP13119.1"/>
    </source>
</evidence>
<dbReference type="Gene3D" id="3.20.20.70">
    <property type="entry name" value="Aldolase class I"/>
    <property type="match status" value="1"/>
</dbReference>
<dbReference type="GO" id="GO:0051539">
    <property type="term" value="F:4 iron, 4 sulfur cluster binding"/>
    <property type="evidence" value="ECO:0007669"/>
    <property type="project" value="UniProtKB-KW"/>
</dbReference>
<keyword evidence="5" id="KW-0408">Iron</keyword>
<keyword evidence="6" id="KW-0411">Iron-sulfur</keyword>
<dbReference type="PANTHER" id="PTHR43273">
    <property type="entry name" value="ANAEROBIC SULFATASE-MATURATING ENZYME HOMOLOG ASLB-RELATED"/>
    <property type="match status" value="1"/>
</dbReference>
<sequence length="454" mass="52851">MKDLRLSSYTISVKLEAEEDKYFLVHGYTGAIDIVEGECWRQIEHFSSDNNLSAETIGTLTKRGYLTSRTLEEERQYVWKIANVLHQAQAKMHKSWGFIITYNCNFRCPYCFENSISQNGKAWTGKTFTKEMVDKAFLAMSRIEPKRKLHNNEILLYGGEPFLRNNKEVVSYIIKKGIDNNYKFKVISNGYDLDFYADVLSEEYFTSFQITLDGDKTYHNKRKRHIVEGDSFDKVLSNIGLLLSKSIKVIVRVNLDENNFQDLDGLKKLFSENGFTQNPFFHITPALILNTDSNQDCNDVKFLNNKDFLQLLKSKSINLLRGQDFGIGEMFYDCLKKKICYQLRSTICPSQYGTYLFDPCGDIYTCLEFVGRKQHSIGHYSESIEWLKEKEYWQTRNISNMQSCKLCKYALICGGQCLARTKYTEEHGFEVTKCKMFHTQIPQSINNAYKQYIN</sequence>
<feature type="domain" description="Radical SAM core" evidence="7">
    <location>
        <begin position="90"/>
        <end position="318"/>
    </location>
</feature>
<dbReference type="OrthoDB" id="9808591at2"/>
<keyword evidence="4" id="KW-0479">Metal-binding</keyword>
<dbReference type="GO" id="GO:0046872">
    <property type="term" value="F:metal ion binding"/>
    <property type="evidence" value="ECO:0007669"/>
    <property type="project" value="UniProtKB-KW"/>
</dbReference>
<dbReference type="SUPFAM" id="SSF102114">
    <property type="entry name" value="Radical SAM enzymes"/>
    <property type="match status" value="1"/>
</dbReference>
<dbReference type="RefSeq" id="WP_153089731.1">
    <property type="nucleotide sequence ID" value="NZ_VZAH01000013.1"/>
</dbReference>
<accession>A0A6G1VI66</accession>
<gene>
    <name evidence="8" type="ORF">F7D25_01535</name>
</gene>
<protein>
    <submittedName>
        <fullName evidence="8">4Fe-4S cluster-binding domain-containing protein</fullName>
    </submittedName>
</protein>
<evidence type="ECO:0000256" key="6">
    <source>
        <dbReference type="ARBA" id="ARBA00023014"/>
    </source>
</evidence>
<keyword evidence="2" id="KW-0004">4Fe-4S</keyword>
<dbReference type="SFLD" id="SFLDG01067">
    <property type="entry name" value="SPASM/twitch_domain_containing"/>
    <property type="match status" value="1"/>
</dbReference>
<dbReference type="InterPro" id="IPR000385">
    <property type="entry name" value="MoaA_NifB_PqqE_Fe-S-bd_CS"/>
</dbReference>
<evidence type="ECO:0000256" key="2">
    <source>
        <dbReference type="ARBA" id="ARBA00022485"/>
    </source>
</evidence>
<dbReference type="CDD" id="cd01335">
    <property type="entry name" value="Radical_SAM"/>
    <property type="match status" value="1"/>
</dbReference>
<dbReference type="InterPro" id="IPR013785">
    <property type="entry name" value="Aldolase_TIM"/>
</dbReference>
<evidence type="ECO:0000259" key="7">
    <source>
        <dbReference type="PROSITE" id="PS51918"/>
    </source>
</evidence>
<dbReference type="InterPro" id="IPR007197">
    <property type="entry name" value="rSAM"/>
</dbReference>
<comment type="caution">
    <text evidence="8">The sequence shown here is derived from an EMBL/GenBank/DDBJ whole genome shotgun (WGS) entry which is preliminary data.</text>
</comment>
<reference evidence="8 9" key="1">
    <citation type="submission" date="2019-09" db="EMBL/GenBank/DDBJ databases">
        <title>Distinct polysaccharide growth profiles of human intestinal Prevotella copri isolates.</title>
        <authorList>
            <person name="Fehlner-Peach H."/>
            <person name="Magnabosco C."/>
            <person name="Raghavan V."/>
            <person name="Scher J.U."/>
            <person name="Tett A."/>
            <person name="Cox L.M."/>
            <person name="Gottsegen C."/>
            <person name="Watters A."/>
            <person name="Wiltshire- Gordon J.D."/>
            <person name="Segata N."/>
            <person name="Bonneau R."/>
            <person name="Littman D.R."/>
        </authorList>
    </citation>
    <scope>NUCLEOTIDE SEQUENCE [LARGE SCALE GENOMIC DNA]</scope>
    <source>
        <strain evidence="9">iAA917</strain>
    </source>
</reference>
<dbReference type="EMBL" id="VZAH01000013">
    <property type="protein sequence ID" value="MQP13119.1"/>
    <property type="molecule type" value="Genomic_DNA"/>
</dbReference>
<dbReference type="AlphaFoldDB" id="A0A6G1VI66"/>
<dbReference type="PROSITE" id="PS51918">
    <property type="entry name" value="RADICAL_SAM"/>
    <property type="match status" value="1"/>
</dbReference>
<dbReference type="SFLD" id="SFLDS00029">
    <property type="entry name" value="Radical_SAM"/>
    <property type="match status" value="1"/>
</dbReference>
<evidence type="ECO:0000256" key="3">
    <source>
        <dbReference type="ARBA" id="ARBA00022691"/>
    </source>
</evidence>
<proteinExistence type="predicted"/>
<evidence type="ECO:0000256" key="5">
    <source>
        <dbReference type="ARBA" id="ARBA00023004"/>
    </source>
</evidence>
<dbReference type="InterPro" id="IPR023885">
    <property type="entry name" value="4Fe4S-binding_SPASM_dom"/>
</dbReference>
<dbReference type="NCBIfam" id="TIGR04085">
    <property type="entry name" value="rSAM_more_4Fe4S"/>
    <property type="match status" value="1"/>
</dbReference>
<dbReference type="PROSITE" id="PS01305">
    <property type="entry name" value="MOAA_NIFB_PQQE"/>
    <property type="match status" value="1"/>
</dbReference>
<evidence type="ECO:0000313" key="9">
    <source>
        <dbReference type="Proteomes" id="UP000477980"/>
    </source>
</evidence>
<dbReference type="GO" id="GO:0016491">
    <property type="term" value="F:oxidoreductase activity"/>
    <property type="evidence" value="ECO:0007669"/>
    <property type="project" value="InterPro"/>
</dbReference>
<dbReference type="Proteomes" id="UP000477980">
    <property type="component" value="Unassembled WGS sequence"/>
</dbReference>
<comment type="cofactor">
    <cofactor evidence="1">
        <name>[4Fe-4S] cluster</name>
        <dbReference type="ChEBI" id="CHEBI:49883"/>
    </cofactor>
</comment>
<dbReference type="Pfam" id="PF04055">
    <property type="entry name" value="Radical_SAM"/>
    <property type="match status" value="1"/>
</dbReference>
<dbReference type="PANTHER" id="PTHR43273:SF8">
    <property type="entry name" value="RADICAL SAM DOMAIN PROTEIN"/>
    <property type="match status" value="1"/>
</dbReference>
<dbReference type="InterPro" id="IPR058240">
    <property type="entry name" value="rSAM_sf"/>
</dbReference>
<dbReference type="InterPro" id="IPR023867">
    <property type="entry name" value="Sulphatase_maturase_rSAM"/>
</dbReference>
<dbReference type="UniPathway" id="UPA00782"/>
<keyword evidence="3" id="KW-0949">S-adenosyl-L-methionine</keyword>
<name>A0A6G1VI66_9BACT</name>
<evidence type="ECO:0000256" key="1">
    <source>
        <dbReference type="ARBA" id="ARBA00001966"/>
    </source>
</evidence>
<organism evidence="8 9">
    <name type="scientific">Segatella copri</name>
    <dbReference type="NCBI Taxonomy" id="165179"/>
    <lineage>
        <taxon>Bacteria</taxon>
        <taxon>Pseudomonadati</taxon>
        <taxon>Bacteroidota</taxon>
        <taxon>Bacteroidia</taxon>
        <taxon>Bacteroidales</taxon>
        <taxon>Prevotellaceae</taxon>
        <taxon>Segatella</taxon>
    </lineage>
</organism>